<reference evidence="1" key="1">
    <citation type="submission" date="2023-04" db="EMBL/GenBank/DDBJ databases">
        <title>Ambrosiozyma monospora NBRC 1965.</title>
        <authorList>
            <person name="Ichikawa N."/>
            <person name="Sato H."/>
            <person name="Tonouchi N."/>
        </authorList>
    </citation>
    <scope>NUCLEOTIDE SEQUENCE</scope>
    <source>
        <strain evidence="1">NBRC 1965</strain>
    </source>
</reference>
<comment type="caution">
    <text evidence="1">The sequence shown here is derived from an EMBL/GenBank/DDBJ whole genome shotgun (WGS) entry which is preliminary data.</text>
</comment>
<proteinExistence type="predicted"/>
<accession>A0A9W6YVJ0</accession>
<dbReference type="Proteomes" id="UP001165063">
    <property type="component" value="Unassembled WGS sequence"/>
</dbReference>
<evidence type="ECO:0000313" key="2">
    <source>
        <dbReference type="Proteomes" id="UP001165063"/>
    </source>
</evidence>
<organism evidence="1 2">
    <name type="scientific">Ambrosiozyma monospora</name>
    <name type="common">Yeast</name>
    <name type="synonym">Endomycopsis monosporus</name>
    <dbReference type="NCBI Taxonomy" id="43982"/>
    <lineage>
        <taxon>Eukaryota</taxon>
        <taxon>Fungi</taxon>
        <taxon>Dikarya</taxon>
        <taxon>Ascomycota</taxon>
        <taxon>Saccharomycotina</taxon>
        <taxon>Pichiomycetes</taxon>
        <taxon>Pichiales</taxon>
        <taxon>Pichiaceae</taxon>
        <taxon>Ambrosiozyma</taxon>
    </lineage>
</organism>
<dbReference type="EMBL" id="BSXU01001105">
    <property type="protein sequence ID" value="GMG23857.1"/>
    <property type="molecule type" value="Genomic_DNA"/>
</dbReference>
<protein>
    <submittedName>
        <fullName evidence="1">Unnamed protein product</fullName>
    </submittedName>
</protein>
<dbReference type="AlphaFoldDB" id="A0A9W6YVJ0"/>
<sequence length="440" mass="51170">MKVWFDPCYHQALQENEGKFPVPRADNFHIDQLTRKEVLHQKDNVTPSRRISDARINVYTSSGEKKQDRALEKINMNQLMLSIFLTISDLFKESGTQLSVGEIQRSIFVLHPQAYKDLVSEGLKYQRKHNNRIKCNGFLLESKGLEAFHFVSESNHLKCFFDVLRKSIEDDPYLIIPIGLNGSFHEFEFVFLDFRSREMSIFDVSQKFKVDFNDSYKVSEFLDKTKNTTSFNSPLYNAHLYVYRFCLWLVRCVELSIDSPNDIMLSLKLHDMTHLTGFYELVGGTKKTNNNSNPTVPENLMYAYNPKRFYQTLFNLKQLMIEITSRRTCDGEGCNFENISNAVLKKCNNVSVAHLAVMKDMIIKLIKDSKIDKSIPRGIYFYRDTSVVKPKVPSVHHEYVPYSLDVESLLNAIGPRKRSRKNPILDNVKEEFFNETVDKL</sequence>
<evidence type="ECO:0000313" key="1">
    <source>
        <dbReference type="EMBL" id="GMG23857.1"/>
    </source>
</evidence>
<name>A0A9W6YVJ0_AMBMO</name>
<gene>
    <name evidence="1" type="ORF">Amon01_000285400</name>
</gene>
<keyword evidence="2" id="KW-1185">Reference proteome</keyword>